<dbReference type="EMBL" id="CP003364">
    <property type="protein sequence ID" value="AGA28395.1"/>
    <property type="molecule type" value="Genomic_DNA"/>
</dbReference>
<name>L0DHS9_SINAD</name>
<dbReference type="Proteomes" id="UP000010798">
    <property type="component" value="Chromosome"/>
</dbReference>
<dbReference type="AlphaFoldDB" id="L0DHS9"/>
<dbReference type="KEGG" id="saci:Sinac_4191"/>
<keyword evidence="2" id="KW-1185">Reference proteome</keyword>
<evidence type="ECO:0000313" key="2">
    <source>
        <dbReference type="Proteomes" id="UP000010798"/>
    </source>
</evidence>
<proteinExistence type="predicted"/>
<dbReference type="RefSeq" id="WP_015247523.1">
    <property type="nucleotide sequence ID" value="NC_019892.1"/>
</dbReference>
<dbReference type="HOGENOM" id="CLU_1155774_0_0_0"/>
<gene>
    <name evidence="1" type="ordered locus">Sinac_4191</name>
</gene>
<evidence type="ECO:0000313" key="1">
    <source>
        <dbReference type="EMBL" id="AGA28395.1"/>
    </source>
</evidence>
<sequence>MQYAPPVDRPPLLQNAVASVAAVRNDRAIREDRFDVSRRNLPAELEVGDTTYRLRSPLMGTFLPGPIGKQGEFTVPQFSPYFTGRGRNFDEAFLNWRDQVHGQFQELYSKRPFEMTNQEAELWQTLESLIDVPTYKNTTPLTIRQIGKVTRCRPLPEQIQWEDGHKEAVRLDQMPGEFATYKSGQPFDAIVVRDPVNLTLIKVTHIRRTGSLPMVTPTEQEALLREIQTMSSLPEGHWGF</sequence>
<organism evidence="1 2">
    <name type="scientific">Singulisphaera acidiphila (strain ATCC BAA-1392 / DSM 18658 / VKM B-2454 / MOB10)</name>
    <dbReference type="NCBI Taxonomy" id="886293"/>
    <lineage>
        <taxon>Bacteria</taxon>
        <taxon>Pseudomonadati</taxon>
        <taxon>Planctomycetota</taxon>
        <taxon>Planctomycetia</taxon>
        <taxon>Isosphaerales</taxon>
        <taxon>Isosphaeraceae</taxon>
        <taxon>Singulisphaera</taxon>
    </lineage>
</organism>
<accession>L0DHS9</accession>
<reference evidence="1 2" key="1">
    <citation type="submission" date="2012-02" db="EMBL/GenBank/DDBJ databases">
        <title>Complete sequence of chromosome of Singulisphaera acidiphila DSM 18658.</title>
        <authorList>
            <consortium name="US DOE Joint Genome Institute (JGI-PGF)"/>
            <person name="Lucas S."/>
            <person name="Copeland A."/>
            <person name="Lapidus A."/>
            <person name="Glavina del Rio T."/>
            <person name="Dalin E."/>
            <person name="Tice H."/>
            <person name="Bruce D."/>
            <person name="Goodwin L."/>
            <person name="Pitluck S."/>
            <person name="Peters L."/>
            <person name="Ovchinnikova G."/>
            <person name="Chertkov O."/>
            <person name="Kyrpides N."/>
            <person name="Mavromatis K."/>
            <person name="Ivanova N."/>
            <person name="Brettin T."/>
            <person name="Detter J.C."/>
            <person name="Han C."/>
            <person name="Larimer F."/>
            <person name="Land M."/>
            <person name="Hauser L."/>
            <person name="Markowitz V."/>
            <person name="Cheng J.-F."/>
            <person name="Hugenholtz P."/>
            <person name="Woyke T."/>
            <person name="Wu D."/>
            <person name="Tindall B."/>
            <person name="Pomrenke H."/>
            <person name="Brambilla E."/>
            <person name="Klenk H.-P."/>
            <person name="Eisen J.A."/>
        </authorList>
    </citation>
    <scope>NUCLEOTIDE SEQUENCE [LARGE SCALE GENOMIC DNA]</scope>
    <source>
        <strain evidence="2">ATCC BAA-1392 / DSM 18658 / VKM B-2454 / MOB10</strain>
    </source>
</reference>
<protein>
    <submittedName>
        <fullName evidence="1">Uncharacterized protein</fullName>
    </submittedName>
</protein>